<evidence type="ECO:0000256" key="1">
    <source>
        <dbReference type="ARBA" id="ARBA00023015"/>
    </source>
</evidence>
<evidence type="ECO:0000256" key="3">
    <source>
        <dbReference type="ARBA" id="ARBA00023163"/>
    </source>
</evidence>
<dbReference type="AlphaFoldDB" id="A0A6H0KNS9"/>
<dbReference type="InterPro" id="IPR009057">
    <property type="entry name" value="Homeodomain-like_sf"/>
</dbReference>
<keyword evidence="1" id="KW-0805">Transcription regulation</keyword>
<keyword evidence="6" id="KW-1185">Reference proteome</keyword>
<dbReference type="PROSITE" id="PS01124">
    <property type="entry name" value="HTH_ARAC_FAMILY_2"/>
    <property type="match status" value="1"/>
</dbReference>
<dbReference type="Gene3D" id="1.10.10.60">
    <property type="entry name" value="Homeodomain-like"/>
    <property type="match status" value="1"/>
</dbReference>
<accession>A0A6H0KNS9</accession>
<organism evidence="5 6">
    <name type="scientific">Bacteroides faecium</name>
    <dbReference type="NCBI Taxonomy" id="2715212"/>
    <lineage>
        <taxon>Bacteria</taxon>
        <taxon>Pseudomonadati</taxon>
        <taxon>Bacteroidota</taxon>
        <taxon>Bacteroidia</taxon>
        <taxon>Bacteroidales</taxon>
        <taxon>Bacteroidaceae</taxon>
        <taxon>Bacteroides</taxon>
    </lineage>
</organism>
<keyword evidence="3" id="KW-0804">Transcription</keyword>
<feature type="domain" description="HTH araC/xylS-type" evidence="4">
    <location>
        <begin position="181"/>
        <end position="279"/>
    </location>
</feature>
<dbReference type="Gene3D" id="2.60.120.10">
    <property type="entry name" value="Jelly Rolls"/>
    <property type="match status" value="1"/>
</dbReference>
<evidence type="ECO:0000313" key="5">
    <source>
        <dbReference type="EMBL" id="QIU94859.1"/>
    </source>
</evidence>
<sequence length="286" mass="33701">MTIFTAPQFTPCVNYLPEFINGFTYWELKEGETSIQANKENNHIIFVITGQLSITCDQFENILVHKEEMIFLPNNSNCSYKVLSASQMIVFTFDRFRNQCDKYTFQKLAEKTEEMSYTLRAVSIHELLKDYVLLLVRYLQKGINCPHLHEEKQQELFILLRACYTKQEILHFFYPLITHNIDFRQIVLEQYPKAKNVSELARLTGYNLSDFRNKFLVNFGVPAYQWMQKRKSCSIKFRLITENTDIATISDEFGFSSPAHFNKFCKKQFGVPPALLRKQLKAQYEK</sequence>
<dbReference type="InterPro" id="IPR050959">
    <property type="entry name" value="MarA-like"/>
</dbReference>
<dbReference type="SMART" id="SM00342">
    <property type="entry name" value="HTH_ARAC"/>
    <property type="match status" value="1"/>
</dbReference>
<gene>
    <name evidence="5" type="ORF">BacF7301_12205</name>
</gene>
<dbReference type="SUPFAM" id="SSF46689">
    <property type="entry name" value="Homeodomain-like"/>
    <property type="match status" value="1"/>
</dbReference>
<evidence type="ECO:0000256" key="2">
    <source>
        <dbReference type="ARBA" id="ARBA00023125"/>
    </source>
</evidence>
<dbReference type="Pfam" id="PF12833">
    <property type="entry name" value="HTH_18"/>
    <property type="match status" value="1"/>
</dbReference>
<evidence type="ECO:0000313" key="6">
    <source>
        <dbReference type="Proteomes" id="UP000501780"/>
    </source>
</evidence>
<dbReference type="Proteomes" id="UP000501780">
    <property type="component" value="Chromosome"/>
</dbReference>
<name>A0A6H0KNS9_9BACE</name>
<evidence type="ECO:0000259" key="4">
    <source>
        <dbReference type="PROSITE" id="PS01124"/>
    </source>
</evidence>
<dbReference type="KEGG" id="bfc:BacF7301_12205"/>
<dbReference type="InterPro" id="IPR014710">
    <property type="entry name" value="RmlC-like_jellyroll"/>
</dbReference>
<proteinExistence type="predicted"/>
<dbReference type="PANTHER" id="PTHR47504">
    <property type="entry name" value="RIGHT ORIGIN-BINDING PROTEIN"/>
    <property type="match status" value="1"/>
</dbReference>
<dbReference type="EMBL" id="CP050831">
    <property type="protein sequence ID" value="QIU94859.1"/>
    <property type="molecule type" value="Genomic_DNA"/>
</dbReference>
<dbReference type="InterPro" id="IPR018060">
    <property type="entry name" value="HTH_AraC"/>
</dbReference>
<dbReference type="GO" id="GO:0043565">
    <property type="term" value="F:sequence-specific DNA binding"/>
    <property type="evidence" value="ECO:0007669"/>
    <property type="project" value="InterPro"/>
</dbReference>
<dbReference type="PANTHER" id="PTHR47504:SF5">
    <property type="entry name" value="RIGHT ORIGIN-BINDING PROTEIN"/>
    <property type="match status" value="1"/>
</dbReference>
<reference evidence="5 6" key="1">
    <citation type="submission" date="2020-03" db="EMBL/GenBank/DDBJ databases">
        <title>Genomic analysis of Bacteroides faecium CBA7301.</title>
        <authorList>
            <person name="Kim J."/>
            <person name="Roh S.W."/>
        </authorList>
    </citation>
    <scope>NUCLEOTIDE SEQUENCE [LARGE SCALE GENOMIC DNA]</scope>
    <source>
        <strain evidence="5 6">CBA7301</strain>
    </source>
</reference>
<protein>
    <submittedName>
        <fullName evidence="5">Helix-turn-helix transcriptional regulator</fullName>
    </submittedName>
</protein>
<dbReference type="GO" id="GO:0003700">
    <property type="term" value="F:DNA-binding transcription factor activity"/>
    <property type="evidence" value="ECO:0007669"/>
    <property type="project" value="InterPro"/>
</dbReference>
<keyword evidence="2" id="KW-0238">DNA-binding</keyword>
<dbReference type="RefSeq" id="WP_167963145.1">
    <property type="nucleotide sequence ID" value="NZ_CP050831.1"/>
</dbReference>